<dbReference type="AlphaFoldDB" id="A0A1A6C6D8"/>
<organism evidence="4 5">
    <name type="scientific">Acidihalobacter prosperus</name>
    <dbReference type="NCBI Taxonomy" id="160660"/>
    <lineage>
        <taxon>Bacteria</taxon>
        <taxon>Pseudomonadati</taxon>
        <taxon>Pseudomonadota</taxon>
        <taxon>Gammaproteobacteria</taxon>
        <taxon>Chromatiales</taxon>
        <taxon>Ectothiorhodospiraceae</taxon>
        <taxon>Acidihalobacter</taxon>
    </lineage>
</organism>
<feature type="domain" description="Leucine-binding protein" evidence="3">
    <location>
        <begin position="37"/>
        <end position="352"/>
    </location>
</feature>
<reference evidence="4 5" key="1">
    <citation type="journal article" date="2014" name="Genome Announc.">
        <title>Draft Genome Sequence of the Iron-Oxidizing, Acidophilic, and Halotolerant 'Thiobacillus prosperus' Type Strain DSM 5130.</title>
        <authorList>
            <person name="Ossandon F.J."/>
            <person name="Cardenas J.P."/>
            <person name="Corbett M."/>
            <person name="Quatrini R."/>
            <person name="Holmes D.S."/>
            <person name="Watkin E."/>
        </authorList>
    </citation>
    <scope>NUCLEOTIDE SEQUENCE [LARGE SCALE GENOMIC DNA]</scope>
    <source>
        <strain evidence="4 5">DSM 5130</strain>
    </source>
</reference>
<dbReference type="RefSeq" id="WP_038088322.1">
    <property type="nucleotide sequence ID" value="NZ_JQSG02000002.1"/>
</dbReference>
<comment type="similarity">
    <text evidence="1">Belongs to the leucine-binding protein family.</text>
</comment>
<accession>A0A1A6C6D8</accession>
<dbReference type="InterPro" id="IPR028081">
    <property type="entry name" value="Leu-bd"/>
</dbReference>
<keyword evidence="2" id="KW-0732">Signal</keyword>
<gene>
    <name evidence="4" type="ORF">Thpro_021150</name>
</gene>
<dbReference type="EMBL" id="JQSG02000002">
    <property type="protein sequence ID" value="OBS10100.1"/>
    <property type="molecule type" value="Genomic_DNA"/>
</dbReference>
<dbReference type="PANTHER" id="PTHR30483:SF6">
    <property type="entry name" value="PERIPLASMIC BINDING PROTEIN OF ABC TRANSPORTER FOR NATURAL AMINO ACIDS"/>
    <property type="match status" value="1"/>
</dbReference>
<dbReference type="Gene3D" id="3.40.50.2300">
    <property type="match status" value="2"/>
</dbReference>
<dbReference type="InterPro" id="IPR028082">
    <property type="entry name" value="Peripla_BP_I"/>
</dbReference>
<dbReference type="Pfam" id="PF13458">
    <property type="entry name" value="Peripla_BP_6"/>
    <property type="match status" value="1"/>
</dbReference>
<evidence type="ECO:0000313" key="5">
    <source>
        <dbReference type="Proteomes" id="UP000029273"/>
    </source>
</evidence>
<keyword evidence="5" id="KW-1185">Reference proteome</keyword>
<dbReference type="OrthoDB" id="7337537at2"/>
<sequence>MARRHAGEGKRRWAVRLGGLVLLWAAAMPAWASCTLGIGELFALSGSMGDQGQGTARAAHLGADLVNAAGGVRGCRVKVVTADSQTDPAVAVDAAKRMIDIDRVRAIVGSNSSGTTIAVLRSVSEPAGVMLVSPTAASSSFTVLARKGLTHDAFMRTVMSVGDEGPVTAYVAHDLAHWRRVSVIYVNNAFGTTYAKIVAASLRRLDIDVLHVVPYNADQPSYDAVVDKALSGGPQALVLLGHPEGSQVILREWLQKGGPHQAMLADSIATQHFVDDSGGQLLGGWAVDEQANMHTPSYREFVDAYRHAYGHAPRISYDNNAFDAMVITLLSLAEAGEHATPARLFAAARSITRPGGTDVYPTRASLAHGLKVAAAGGKVHYLGATGDLMLDRYGDVTTPMLISRIDAGHLVPARQMNASQVLGVVKRIDAHGGS</sequence>
<dbReference type="SUPFAM" id="SSF53822">
    <property type="entry name" value="Periplasmic binding protein-like I"/>
    <property type="match status" value="1"/>
</dbReference>
<dbReference type="Proteomes" id="UP000029273">
    <property type="component" value="Unassembled WGS sequence"/>
</dbReference>
<name>A0A1A6C6D8_9GAMM</name>
<dbReference type="CDD" id="cd06346">
    <property type="entry name" value="PBP1_ABC_ligand_binding-like"/>
    <property type="match status" value="1"/>
</dbReference>
<evidence type="ECO:0000313" key="4">
    <source>
        <dbReference type="EMBL" id="OBS10100.1"/>
    </source>
</evidence>
<dbReference type="PANTHER" id="PTHR30483">
    <property type="entry name" value="LEUCINE-SPECIFIC-BINDING PROTEIN"/>
    <property type="match status" value="1"/>
</dbReference>
<evidence type="ECO:0000256" key="2">
    <source>
        <dbReference type="ARBA" id="ARBA00022729"/>
    </source>
</evidence>
<proteinExistence type="inferred from homology"/>
<evidence type="ECO:0000256" key="1">
    <source>
        <dbReference type="ARBA" id="ARBA00010062"/>
    </source>
</evidence>
<protein>
    <recommendedName>
        <fullName evidence="3">Leucine-binding protein domain-containing protein</fullName>
    </recommendedName>
</protein>
<dbReference type="PROSITE" id="PS51257">
    <property type="entry name" value="PROKAR_LIPOPROTEIN"/>
    <property type="match status" value="1"/>
</dbReference>
<evidence type="ECO:0000259" key="3">
    <source>
        <dbReference type="Pfam" id="PF13458"/>
    </source>
</evidence>
<comment type="caution">
    <text evidence="4">The sequence shown here is derived from an EMBL/GenBank/DDBJ whole genome shotgun (WGS) entry which is preliminary data.</text>
</comment>
<dbReference type="InterPro" id="IPR051010">
    <property type="entry name" value="BCAA_transport"/>
</dbReference>